<feature type="compositionally biased region" description="Acidic residues" evidence="3">
    <location>
        <begin position="709"/>
        <end position="722"/>
    </location>
</feature>
<dbReference type="GO" id="GO:0006310">
    <property type="term" value="P:DNA recombination"/>
    <property type="evidence" value="ECO:0007669"/>
    <property type="project" value="UniProtKB-KW"/>
</dbReference>
<dbReference type="InterPro" id="IPR051055">
    <property type="entry name" value="PIF1_helicase"/>
</dbReference>
<feature type="compositionally biased region" description="Basic and acidic residues" evidence="3">
    <location>
        <begin position="1463"/>
        <end position="1477"/>
    </location>
</feature>
<dbReference type="GO" id="GO:0000723">
    <property type="term" value="P:telomere maintenance"/>
    <property type="evidence" value="ECO:0007669"/>
    <property type="project" value="InterPro"/>
</dbReference>
<dbReference type="Gene3D" id="3.40.50.300">
    <property type="entry name" value="P-loop containing nucleotide triphosphate hydrolases"/>
    <property type="match status" value="1"/>
</dbReference>
<dbReference type="SUPFAM" id="SSF52540">
    <property type="entry name" value="P-loop containing nucleoside triphosphate hydrolases"/>
    <property type="match status" value="2"/>
</dbReference>
<dbReference type="Pfam" id="PF00098">
    <property type="entry name" value="zf-CCHC"/>
    <property type="match status" value="1"/>
</dbReference>
<dbReference type="InterPro" id="IPR036875">
    <property type="entry name" value="Znf_CCHC_sf"/>
</dbReference>
<feature type="compositionally biased region" description="Basic and acidic residues" evidence="3">
    <location>
        <begin position="1517"/>
        <end position="1560"/>
    </location>
</feature>
<dbReference type="InterPro" id="IPR001878">
    <property type="entry name" value="Znf_CCHC"/>
</dbReference>
<dbReference type="SMART" id="SM00343">
    <property type="entry name" value="ZnF_C2HC"/>
    <property type="match status" value="1"/>
</dbReference>
<dbReference type="SUPFAM" id="SSF56672">
    <property type="entry name" value="DNA/RNA polymerases"/>
    <property type="match status" value="1"/>
</dbReference>
<reference evidence="5 6" key="1">
    <citation type="submission" date="2020-04" db="EMBL/GenBank/DDBJ databases">
        <title>Perkinsus olseni comparative genomics.</title>
        <authorList>
            <person name="Bogema D.R."/>
        </authorList>
    </citation>
    <scope>NUCLEOTIDE SEQUENCE [LARGE SCALE GENOMIC DNA]</scope>
    <source>
        <strain evidence="5">00978-12</strain>
    </source>
</reference>
<name>A0A7J6N516_PEROL</name>
<dbReference type="PANTHER" id="PTHR47642">
    <property type="entry name" value="ATP-DEPENDENT DNA HELICASE"/>
    <property type="match status" value="1"/>
</dbReference>
<dbReference type="InterPro" id="IPR010285">
    <property type="entry name" value="DNA_helicase_pif1-like_DEAD"/>
</dbReference>
<dbReference type="InterPro" id="IPR055475">
    <property type="entry name" value="DUF7047"/>
</dbReference>
<dbReference type="GO" id="GO:0043139">
    <property type="term" value="F:5'-3' DNA helicase activity"/>
    <property type="evidence" value="ECO:0007669"/>
    <property type="project" value="UniProtKB-EC"/>
</dbReference>
<dbReference type="GO" id="GO:0016787">
    <property type="term" value="F:hydrolase activity"/>
    <property type="evidence" value="ECO:0007669"/>
    <property type="project" value="UniProtKB-KW"/>
</dbReference>
<dbReference type="GO" id="GO:0003676">
    <property type="term" value="F:nucleic acid binding"/>
    <property type="evidence" value="ECO:0007669"/>
    <property type="project" value="InterPro"/>
</dbReference>
<gene>
    <name evidence="5" type="ORF">FOZ60_015896</name>
</gene>
<proteinExistence type="inferred from homology"/>
<comment type="cofactor">
    <cofactor evidence="2">
        <name>Mg(2+)</name>
        <dbReference type="ChEBI" id="CHEBI:18420"/>
    </cofactor>
</comment>
<dbReference type="InterPro" id="IPR021109">
    <property type="entry name" value="Peptidase_aspartic_dom_sf"/>
</dbReference>
<evidence type="ECO:0000313" key="5">
    <source>
        <dbReference type="EMBL" id="KAF4678895.1"/>
    </source>
</evidence>
<dbReference type="GO" id="GO:0005524">
    <property type="term" value="F:ATP binding"/>
    <property type="evidence" value="ECO:0007669"/>
    <property type="project" value="UniProtKB-KW"/>
</dbReference>
<evidence type="ECO:0000256" key="2">
    <source>
        <dbReference type="RuleBase" id="RU363044"/>
    </source>
</evidence>
<feature type="region of interest" description="Disordered" evidence="3">
    <location>
        <begin position="1774"/>
        <end position="1814"/>
    </location>
</feature>
<dbReference type="OrthoDB" id="1669105at2759"/>
<dbReference type="InterPro" id="IPR027417">
    <property type="entry name" value="P-loop_NTPase"/>
</dbReference>
<dbReference type="Pfam" id="PF05970">
    <property type="entry name" value="PIF1"/>
    <property type="match status" value="1"/>
</dbReference>
<keyword evidence="2" id="KW-0233">DNA recombination</keyword>
<evidence type="ECO:0000313" key="6">
    <source>
        <dbReference type="Proteomes" id="UP000541610"/>
    </source>
</evidence>
<dbReference type="SUPFAM" id="SSF57756">
    <property type="entry name" value="Retrovirus zinc finger-like domains"/>
    <property type="match status" value="1"/>
</dbReference>
<feature type="domain" description="CCHC-type" evidence="4">
    <location>
        <begin position="1820"/>
        <end position="1837"/>
    </location>
</feature>
<evidence type="ECO:0000259" key="4">
    <source>
        <dbReference type="PROSITE" id="PS50158"/>
    </source>
</evidence>
<feature type="compositionally biased region" description="Acidic residues" evidence="3">
    <location>
        <begin position="689"/>
        <end position="699"/>
    </location>
</feature>
<dbReference type="InterPro" id="IPR043502">
    <property type="entry name" value="DNA/RNA_pol_sf"/>
</dbReference>
<evidence type="ECO:0000256" key="1">
    <source>
        <dbReference type="PROSITE-ProRule" id="PRU00047"/>
    </source>
</evidence>
<feature type="region of interest" description="Disordered" evidence="3">
    <location>
        <begin position="1438"/>
        <end position="1495"/>
    </location>
</feature>
<keyword evidence="1" id="KW-0862">Zinc</keyword>
<keyword evidence="1" id="KW-0863">Zinc-finger</keyword>
<keyword evidence="2" id="KW-0347">Helicase</keyword>
<evidence type="ECO:0000256" key="3">
    <source>
        <dbReference type="SAM" id="MobiDB-lite"/>
    </source>
</evidence>
<dbReference type="EMBL" id="JABANP010000818">
    <property type="protein sequence ID" value="KAF4678895.1"/>
    <property type="molecule type" value="Genomic_DNA"/>
</dbReference>
<dbReference type="Gene3D" id="2.40.70.10">
    <property type="entry name" value="Acid Proteases"/>
    <property type="match status" value="1"/>
</dbReference>
<dbReference type="EC" id="5.6.2.3" evidence="2"/>
<dbReference type="Proteomes" id="UP000541610">
    <property type="component" value="Unassembled WGS sequence"/>
</dbReference>
<dbReference type="GO" id="GO:0006281">
    <property type="term" value="P:DNA repair"/>
    <property type="evidence" value="ECO:0007669"/>
    <property type="project" value="UniProtKB-KW"/>
</dbReference>
<feature type="region of interest" description="Disordered" evidence="3">
    <location>
        <begin position="643"/>
        <end position="749"/>
    </location>
</feature>
<dbReference type="GO" id="GO:0008270">
    <property type="term" value="F:zinc ion binding"/>
    <property type="evidence" value="ECO:0007669"/>
    <property type="project" value="UniProtKB-KW"/>
</dbReference>
<organism evidence="5 6">
    <name type="scientific">Perkinsus olseni</name>
    <name type="common">Perkinsus atlanticus</name>
    <dbReference type="NCBI Taxonomy" id="32597"/>
    <lineage>
        <taxon>Eukaryota</taxon>
        <taxon>Sar</taxon>
        <taxon>Alveolata</taxon>
        <taxon>Perkinsozoa</taxon>
        <taxon>Perkinsea</taxon>
        <taxon>Perkinsida</taxon>
        <taxon>Perkinsidae</taxon>
        <taxon>Perkinsus</taxon>
    </lineage>
</organism>
<dbReference type="Pfam" id="PF10551">
    <property type="entry name" value="MULE"/>
    <property type="match status" value="1"/>
</dbReference>
<dbReference type="InterPro" id="IPR018289">
    <property type="entry name" value="MULE_transposase_dom"/>
</dbReference>
<dbReference type="PROSITE" id="PS50158">
    <property type="entry name" value="ZF_CCHC"/>
    <property type="match status" value="1"/>
</dbReference>
<sequence>MAHLLDIDQRRAYDHITDQVREYHGQQQYHYITGYPGTGKSYLTRSLINDLEADHTVVTLSWYGLAARNLRAEASTIMAYFGLTFSNSGQVADNSYLRCTDVTMARMIEYLRAHGSEIIRSPKLVIVIDEVGALHNTLLDAMAGAVRELRRPKLMKMGDSVEKPFGDAAVLMIGDPCQTGRMELTSTSAEYPPAVYPTKEFWLADSWKAMRPNVYFLRNIHRGGDQGYLGLLREIRAAPRIRPGLPRFSPEAMEVLQSIRDRDGGERPPRYDHVVVCFTNAEVDRHNEQYLRRLPGEVYELVAVDSGGPTNSSTTPFTPSKDFLKSVSRLGYRERVNLKVNCRVMATVNSTGRTGKAAFYNGMMGKVLRIYRNLNEEPVVVVKFDDVEDPVHVERETLTIRNKDGSIRFERRQTPLVPCYAATGHKLIGTNLAGLWVHLPNRHGRVDSSIQDYWQSSWLEGVVYTVLSRTGERQNVKVFPIRRTDEPALLHPIFSMSSAALAFDAECAERDWLTLNKSEEAPENRAPTTAAAQQIGISESLNQSLKQVTGAVLELAGEVRSLKSKSMVTQHYTTKRRTSVSGDPINPVFFCAQRPDLEQKIDSLPTSVQVQFYDMLDERLNLTHVRPTHEQVQQLLTDVINQARAPDTPTPPDGEVSPEAHDGSLASLSTPRDLHGQAGGRQSPAAEADPSEDPADAADVESLSRDEDFLPEDLDPDSDSDVSQESSGGPTEIPPRYDDPPAGEVGYGDEPFTVFEGGIYDVVSEYLKCKPHYRLVNGCIEELKTKRKTCYLECRRSVSTRNDGREASRGSRPDWRLWPAFTCKLRRIKVQQNGSLCHMYPLGGVEATNEEWRNHSHFPGTEECRSARIPPDILDDWQMWLAEQPCIPTAQLKAKSRQKCIDGQYSASTIEFITQKGLENYELVRSALRSIKKSKECGLSVEAFTRELSGLACGADELRSQIAGIIRSIDAVETGTHSEEDLTRARDADRCIVLEDILCSPQPAERGSARRSVRAFSAVVTSPRMLRNMRSLQTVGVDATFNLTHADLVLGTICSVPRTSTALPIALIVMTKESTECVEHGLKQLTAAAEALGFYDAVPREVVMDGSDAIHSAVMSQYAVDGRQPRCISCFFHVIKRAKECKGKARLGRALWGELRKDLRLMGGATTRAEWLSLREAFMTKWTSGRLQDLGPSDRAAIQTFLTEFNGYLDISAWRSWWGSYSSEVCGARTNNCVERFNKELKKHFLPARCRLSLHEFVTFLKSGGDWSGVSQYGREAVRGQAKPTARQKAVDHFLNESYCQIPRSWYPPENRPSSNQWLFLTAANDPVTNGTPLRDFIHERDGVDAKKMCLGTFDTMAQAHSLKKQYCIVTYNESANPNEPPPIGPSCSCSAWLRDVVCCHTLCLGHVLGQDHSEEAAKAWKTARCFFTKARRRRDGQGRFGDEALPSSARYGLNEPQARKRGREEGNEAPETEDRQPTVLAYSETQDSSEEEAPTFCSVEEYCLLAGGDSTEVEAEEARQQREEAERQDRERQEREEAERQAKGRQEREAAERRERERQGLLSSASGDSVTPPPPSGADGPVAKQGERLNLRNFQIVDSFSGEETPTVNVAEWMSKLEEMFNLLHIKPEQKLAYLKINLKGAAYSMVQNNVRVHDPVEAFTKARTLLLERYGEDWLSVYSKLQKRRLEAGETVGDYLADIQRLWRAALPRQIPPEVTDILTCVQMWHGLPDVPGLTAVRATWLDEIETKNPIESALSLCRSIRTESQFVAAVDHSHYRSGPGRSSFGKGSGKGRSRKGGKGSGGPGVATGPNRDIRKARRCFKCGGTGHYKAECPSSSQVGGVTACAELTVCPFDGVGGPQCPSVVTLRLDRRTSSAESSAEVPFYTALLDTGCSTSIMSSRIASLFGKKLVRVTTLQGDVELRTGTPIRVNGVTVQPLVASQRDVLTLSGIPVQAILGLDLIRALGGVTLVWSTDRWAVSFGHASVCVAQPTAPPVLSTCSEGASCSSTLTSADVVLHGDDYEVRRVRVTPDTFRWVFRWKWIDGKPPVQGIHAPPHFPGSVERLTDEQRRCFYEEIDLWRKHGFIVPVARHRLRNVLTCLPVCQMHKSTRVRPCLNYKPLNSLIVSRPNPDGPPATSQGTLRRRRRLPLAACSLVDISKAYMQVLADPDQALWQGVVLPHLGQDSSFVMSRLGFGLAIAPRILAVVLDFVLAEAGLTDKADKFVDDIVANREDIPRLRAALLRNSFPTKEPTALTSSTVLGVTCTPSGGWVRREALSDAIPRTRRDLASLVGKLVAHYPIGGWLRIVAATFTRLCTLFQQGDQYEYPLPPILLDLYHKFRTHLAAVGDPVHGPWQVLPSASWVLHCDSSAAAMAAVLFLGPVRVEDRCWLRPRNCRRHINVLECESVLRGLSIVLDYRKAFRLTGTLDVHVKTDNMSVVTWLTRREGRHWVKVTGICRHAVESRLQLIEDVCTANQLRLVVAHVPSAANEADVLTRLPQPLAPAFAKVFRELDESSADAFGLPVTSPAPVVPSPSPEPPVREWLASLPRRDGRVVVPPSDLSRVLAAVHDHEGSKALFDDLREWIDCPGLAAACREFVRTCVDCKRGKASLVIAFRSSHCERFPVRHMCLIAYISTFAVRTVRSIECLGSTLYPW</sequence>
<dbReference type="Gene3D" id="1.10.340.70">
    <property type="match status" value="1"/>
</dbReference>
<keyword evidence="2" id="KW-0547">Nucleotide-binding</keyword>
<keyword evidence="2" id="KW-0378">Hydrolase</keyword>
<comment type="caution">
    <text evidence="5">The sequence shown here is derived from an EMBL/GenBank/DDBJ whole genome shotgun (WGS) entry which is preliminary data.</text>
</comment>
<comment type="similarity">
    <text evidence="2">Belongs to the helicase family.</text>
</comment>
<comment type="catalytic activity">
    <reaction evidence="2">
        <text>ATP + H2O = ADP + phosphate + H(+)</text>
        <dbReference type="Rhea" id="RHEA:13065"/>
        <dbReference type="ChEBI" id="CHEBI:15377"/>
        <dbReference type="ChEBI" id="CHEBI:15378"/>
        <dbReference type="ChEBI" id="CHEBI:30616"/>
        <dbReference type="ChEBI" id="CHEBI:43474"/>
        <dbReference type="ChEBI" id="CHEBI:456216"/>
        <dbReference type="EC" id="5.6.2.3"/>
    </reaction>
</comment>
<dbReference type="Pfam" id="PF23088">
    <property type="entry name" value="DUF7047"/>
    <property type="match status" value="1"/>
</dbReference>
<feature type="region of interest" description="Disordered" evidence="3">
    <location>
        <begin position="1511"/>
        <end position="1586"/>
    </location>
</feature>
<keyword evidence="2" id="KW-0234">DNA repair</keyword>
<feature type="compositionally biased region" description="Low complexity" evidence="3">
    <location>
        <begin position="1779"/>
        <end position="1788"/>
    </location>
</feature>
<accession>A0A7J6N516</accession>
<keyword evidence="1" id="KW-0479">Metal-binding</keyword>
<protein>
    <recommendedName>
        <fullName evidence="2">ATP-dependent DNA helicase</fullName>
        <ecNumber evidence="2">5.6.2.3</ecNumber>
    </recommendedName>
</protein>
<keyword evidence="2" id="KW-0227">DNA damage</keyword>
<keyword evidence="2" id="KW-0067">ATP-binding</keyword>